<evidence type="ECO:0000313" key="3">
    <source>
        <dbReference type="Proteomes" id="UP000594263"/>
    </source>
</evidence>
<evidence type="ECO:0000313" key="2">
    <source>
        <dbReference type="EnsemblPlants" id="Kaladp0051s0071.1.v1.1"/>
    </source>
</evidence>
<dbReference type="PANTHER" id="PTHR36074:SF1">
    <property type="entry name" value="ISOPENTENYL-DIPHOSPHATE DELTA-ISOMERASE"/>
    <property type="match status" value="1"/>
</dbReference>
<proteinExistence type="predicted"/>
<dbReference type="PANTHER" id="PTHR36074">
    <property type="entry name" value="ISOPENTENYL-DIPHOSPHATE DELTA-ISOMERASE"/>
    <property type="match status" value="1"/>
</dbReference>
<dbReference type="Proteomes" id="UP000594263">
    <property type="component" value="Unplaced"/>
</dbReference>
<accession>A0A7N0U279</accession>
<keyword evidence="1" id="KW-0812">Transmembrane</keyword>
<keyword evidence="3" id="KW-1185">Reference proteome</keyword>
<reference evidence="2" key="1">
    <citation type="submission" date="2021-01" db="UniProtKB">
        <authorList>
            <consortium name="EnsemblPlants"/>
        </authorList>
    </citation>
    <scope>IDENTIFICATION</scope>
</reference>
<name>A0A7N0U279_KALFE</name>
<keyword evidence="1" id="KW-1133">Transmembrane helix</keyword>
<dbReference type="AlphaFoldDB" id="A0A7N0U279"/>
<keyword evidence="1" id="KW-0472">Membrane</keyword>
<organism evidence="2 3">
    <name type="scientific">Kalanchoe fedtschenkoi</name>
    <name type="common">Lavender scallops</name>
    <name type="synonym">South American air plant</name>
    <dbReference type="NCBI Taxonomy" id="63787"/>
    <lineage>
        <taxon>Eukaryota</taxon>
        <taxon>Viridiplantae</taxon>
        <taxon>Streptophyta</taxon>
        <taxon>Embryophyta</taxon>
        <taxon>Tracheophyta</taxon>
        <taxon>Spermatophyta</taxon>
        <taxon>Magnoliopsida</taxon>
        <taxon>eudicotyledons</taxon>
        <taxon>Gunneridae</taxon>
        <taxon>Pentapetalae</taxon>
        <taxon>Saxifragales</taxon>
        <taxon>Crassulaceae</taxon>
        <taxon>Kalanchoe</taxon>
    </lineage>
</organism>
<evidence type="ECO:0000256" key="1">
    <source>
        <dbReference type="SAM" id="Phobius"/>
    </source>
</evidence>
<dbReference type="OMA" id="WVGCAIG"/>
<protein>
    <submittedName>
        <fullName evidence="2">Uncharacterized protein</fullName>
    </submittedName>
</protein>
<feature type="transmembrane region" description="Helical" evidence="1">
    <location>
        <begin position="280"/>
        <end position="305"/>
    </location>
</feature>
<dbReference type="Gramene" id="Kaladp0051s0071.1.v1.1">
    <property type="protein sequence ID" value="Kaladp0051s0071.1.v1.1"/>
    <property type="gene ID" value="Kaladp0051s0071.v1.1"/>
</dbReference>
<dbReference type="EnsemblPlants" id="Kaladp0051s0071.1.v1.1">
    <property type="protein sequence ID" value="Kaladp0051s0071.1.v1.1"/>
    <property type="gene ID" value="Kaladp0051s0071.v1.1"/>
</dbReference>
<sequence>MAGIAILSDLLRRKSGFYSSQSLHSYSSLSAKVAISASAAASIAASRPFAYRALFGDDVNSPRLAYCDAAATTFYPDDNLSKIGNISENIFQHEPKQIMQKEYYIELKPLWHAFRLKQFAITSLRSFLLHYLPLLEPRKDGEEDDDDMFLHDNRENKKVDLVTPFKKSVLQIIRETSAVTTRRVLERVTVYYVSQRTAWKLLKDASKSAMRKAQRGIPTYVYIFRVGRTTFRTHFLVVASQWLIDVVTETIIYLRPPRTSELDADTVEKREQAKHLGKKIVVATIKGVASLIFATVGAAIFATLFRPSLGQWIGKHIIAPKFDSTHILLLTIQEPVTMCQQSS</sequence>